<dbReference type="Proteomes" id="UP000318413">
    <property type="component" value="Unassembled WGS sequence"/>
</dbReference>
<reference evidence="1 2" key="1">
    <citation type="journal article" date="2019" name="Environ. Microbiol.">
        <title>Species interactions and distinct microbial communities in high Arctic permafrost affected cryosols are associated with the CH4 and CO2 gas fluxes.</title>
        <authorList>
            <person name="Altshuler I."/>
            <person name="Hamel J."/>
            <person name="Turney S."/>
            <person name="Magnuson E."/>
            <person name="Levesque R."/>
            <person name="Greer C."/>
            <person name="Whyte L.G."/>
        </authorList>
    </citation>
    <scope>NUCLEOTIDE SEQUENCE [LARGE SCALE GENOMIC DNA]</scope>
    <source>
        <strain evidence="1 2">S5.1</strain>
    </source>
</reference>
<evidence type="ECO:0000313" key="2">
    <source>
        <dbReference type="Proteomes" id="UP000318413"/>
    </source>
</evidence>
<dbReference type="EMBL" id="RCZK01000004">
    <property type="protein sequence ID" value="TPG13177.1"/>
    <property type="molecule type" value="Genomic_DNA"/>
</dbReference>
<gene>
    <name evidence="1" type="ORF">EAH84_07190</name>
</gene>
<dbReference type="RefSeq" id="WP_140869905.1">
    <property type="nucleotide sequence ID" value="NZ_RCZK01000004.1"/>
</dbReference>
<accession>A0A502CJ08</accession>
<comment type="caution">
    <text evidence="1">The sequence shown here is derived from an EMBL/GenBank/DDBJ whole genome shotgun (WGS) entry which is preliminary data.</text>
</comment>
<proteinExistence type="predicted"/>
<organism evidence="1 2">
    <name type="scientific">Sphingomonas oligophenolica</name>
    <dbReference type="NCBI Taxonomy" id="301154"/>
    <lineage>
        <taxon>Bacteria</taxon>
        <taxon>Pseudomonadati</taxon>
        <taxon>Pseudomonadota</taxon>
        <taxon>Alphaproteobacteria</taxon>
        <taxon>Sphingomonadales</taxon>
        <taxon>Sphingomonadaceae</taxon>
        <taxon>Sphingomonas</taxon>
    </lineage>
</organism>
<name>A0A502CJ08_9SPHN</name>
<sequence length="196" mass="20943">MIARNAARRARRSAATYMRASAVVDDLIADLMTLSSAVERLGATIGQTAIRMQPDVTPQDLLAATRQCLRTVKIPFWKLSTGDPTEHPRALLATFDETAARVLNKLALAIDVEASAAVEFSADFVAVGEARMTARFEITAAMVRAGIDPMTIGSGGRMLRVCAAWIDDPAAALDAVHGRALVAETMLAKFTNGVEE</sequence>
<dbReference type="AlphaFoldDB" id="A0A502CJ08"/>
<keyword evidence="2" id="KW-1185">Reference proteome</keyword>
<protein>
    <submittedName>
        <fullName evidence="1">Uncharacterized protein</fullName>
    </submittedName>
</protein>
<evidence type="ECO:0000313" key="1">
    <source>
        <dbReference type="EMBL" id="TPG13177.1"/>
    </source>
</evidence>